<dbReference type="Pfam" id="PF18932">
    <property type="entry name" value="DUF5681"/>
    <property type="match status" value="1"/>
</dbReference>
<reference evidence="3" key="1">
    <citation type="journal article" date="2015" name="Nature">
        <title>Complex archaea that bridge the gap between prokaryotes and eukaryotes.</title>
        <authorList>
            <person name="Spang A."/>
            <person name="Saw J.H."/>
            <person name="Jorgensen S.L."/>
            <person name="Zaremba-Niedzwiedzka K."/>
            <person name="Martijn J."/>
            <person name="Lind A.E."/>
            <person name="van Eijk R."/>
            <person name="Schleper C."/>
            <person name="Guy L."/>
            <person name="Ettema T.J."/>
        </authorList>
    </citation>
    <scope>NUCLEOTIDE SEQUENCE</scope>
</reference>
<gene>
    <name evidence="3" type="ORF">LCGC14_1453350</name>
</gene>
<dbReference type="EMBL" id="LAZR01010031">
    <property type="protein sequence ID" value="KKM69197.1"/>
    <property type="molecule type" value="Genomic_DNA"/>
</dbReference>
<dbReference type="InterPro" id="IPR043736">
    <property type="entry name" value="DUF5681"/>
</dbReference>
<evidence type="ECO:0000259" key="2">
    <source>
        <dbReference type="Pfam" id="PF18932"/>
    </source>
</evidence>
<organism evidence="3">
    <name type="scientific">marine sediment metagenome</name>
    <dbReference type="NCBI Taxonomy" id="412755"/>
    <lineage>
        <taxon>unclassified sequences</taxon>
        <taxon>metagenomes</taxon>
        <taxon>ecological metagenomes</taxon>
    </lineage>
</organism>
<evidence type="ECO:0000313" key="3">
    <source>
        <dbReference type="EMBL" id="KKM69197.1"/>
    </source>
</evidence>
<dbReference type="AlphaFoldDB" id="A0A0F9MJ15"/>
<comment type="caution">
    <text evidence="3">The sequence shown here is derived from an EMBL/GenBank/DDBJ whole genome shotgun (WGS) entry which is preliminary data.</text>
</comment>
<feature type="domain" description="DUF5681" evidence="2">
    <location>
        <begin position="36"/>
        <end position="89"/>
    </location>
</feature>
<accession>A0A0F9MJ15</accession>
<feature type="non-terminal residue" evidence="3">
    <location>
        <position position="96"/>
    </location>
</feature>
<name>A0A0F9MJ15_9ZZZZ</name>
<protein>
    <recommendedName>
        <fullName evidence="2">DUF5681 domain-containing protein</fullName>
    </recommendedName>
</protein>
<proteinExistence type="predicted"/>
<feature type="region of interest" description="Disordered" evidence="1">
    <location>
        <begin position="31"/>
        <end position="52"/>
    </location>
</feature>
<sequence>MYPHSTEWRYVAFFAYRGRFQLDEQVVNKMNETGKGGFQPGQSGNPTGRPKGTLSLLGIIKRILAETEEGQQRTRAEQVIRAYIADALEQKDGIAI</sequence>
<evidence type="ECO:0000256" key="1">
    <source>
        <dbReference type="SAM" id="MobiDB-lite"/>
    </source>
</evidence>